<proteinExistence type="inferred from homology"/>
<dbReference type="KEGG" id="mgm:Mmc1_2201"/>
<keyword evidence="7" id="KW-0998">Cell outer membrane</keyword>
<evidence type="ECO:0000313" key="10">
    <source>
        <dbReference type="Proteomes" id="UP000002586"/>
    </source>
</evidence>
<sequence precursor="true">MINRKYHQRGQRLLRLTLAMGLSLSAVSAQSAASTTPPIQTPSERLVAAADLPNMVGEAIQAAPAQPPAEKGEQAQSADENVVIPTPPANQQPPGAIAEFAVSSWCAGAGSVIAPSPEQPHMTLGQLIGLLQRHNATLQTKQLAQQSAEAAVQRAKGVFDPLVSFSLKRSHQEEPNNIEEKLTRYTSIYKTDSTAVSMSMSKLFSSGLQLEAEVSETKLMTSTMKTLDANEPDNHRASYSLSVTQPLLRDARSSVVEAPVRAAELGHKAAEHERLDTQSMVTAEAVIAYHDLVLAQHKVAAMQEKIAMANRLLGMAEDLYKKGRLPQSDVWEVENSLSRFETALAEAQQGQREQSNRLRTMIMQSQGEDLGVLQVADVLPKKISNLPTLTESVEQAYAKRQDLKAKRMLLKQQDEQLGYSENQMLPRLDLVASYGRSGLAYDGLDAFEGMKDLSPSWSLGVQASVTLNGNKQAKADVQSARAKREEAALAVKSLEVTITNDIDTSLNALKSACKRWKYWDKVANREEQRVVMEKDRVKAGRSDVRQLLLSEERAIDARQVLKEQQVAFAKAQALLATAQGTLLEQFH</sequence>
<reference evidence="10" key="1">
    <citation type="journal article" date="2009" name="Appl. Environ. Microbiol.">
        <title>Complete genome sequence of the chemolithoautotrophic marine magnetotactic coccus strain MC-1.</title>
        <authorList>
            <person name="Schubbe S."/>
            <person name="Williams T.J."/>
            <person name="Xie G."/>
            <person name="Kiss H.E."/>
            <person name="Brettin T.S."/>
            <person name="Martinez D."/>
            <person name="Ross C.A."/>
            <person name="Schuler D."/>
            <person name="Cox B.L."/>
            <person name="Nealson K.H."/>
            <person name="Bazylinski D.A."/>
        </authorList>
    </citation>
    <scope>NUCLEOTIDE SEQUENCE [LARGE SCALE GENOMIC DNA]</scope>
    <source>
        <strain evidence="10">ATCC BAA-1437 / JCM 17883 / MC-1</strain>
    </source>
</reference>
<dbReference type="Gene3D" id="1.20.1600.10">
    <property type="entry name" value="Outer membrane efflux proteins (OEP)"/>
    <property type="match status" value="1"/>
</dbReference>
<evidence type="ECO:0000256" key="1">
    <source>
        <dbReference type="ARBA" id="ARBA00004442"/>
    </source>
</evidence>
<dbReference type="InterPro" id="IPR003423">
    <property type="entry name" value="OMP_efflux"/>
</dbReference>
<keyword evidence="10" id="KW-1185">Reference proteome</keyword>
<organism evidence="9 10">
    <name type="scientific">Magnetococcus marinus (strain ATCC BAA-1437 / JCM 17883 / MC-1)</name>
    <dbReference type="NCBI Taxonomy" id="156889"/>
    <lineage>
        <taxon>Bacteria</taxon>
        <taxon>Pseudomonadati</taxon>
        <taxon>Pseudomonadota</taxon>
        <taxon>Magnetococcia</taxon>
        <taxon>Magnetococcales</taxon>
        <taxon>Magnetococcaceae</taxon>
        <taxon>Magnetococcus</taxon>
    </lineage>
</organism>
<evidence type="ECO:0000256" key="4">
    <source>
        <dbReference type="ARBA" id="ARBA00022452"/>
    </source>
</evidence>
<evidence type="ECO:0000256" key="2">
    <source>
        <dbReference type="ARBA" id="ARBA00007613"/>
    </source>
</evidence>
<name>A0L9Q9_MAGMM</name>
<accession>A0L9Q9</accession>
<dbReference type="Proteomes" id="UP000002586">
    <property type="component" value="Chromosome"/>
</dbReference>
<comment type="similarity">
    <text evidence="2">Belongs to the outer membrane factor (OMF) (TC 1.B.17) family.</text>
</comment>
<keyword evidence="3" id="KW-0813">Transport</keyword>
<evidence type="ECO:0000313" key="9">
    <source>
        <dbReference type="EMBL" id="ABK44702.1"/>
    </source>
</evidence>
<dbReference type="AlphaFoldDB" id="A0L9Q9"/>
<dbReference type="EMBL" id="CP000471">
    <property type="protein sequence ID" value="ABK44702.1"/>
    <property type="molecule type" value="Genomic_DNA"/>
</dbReference>
<feature type="chain" id="PRO_5002625993" evidence="8">
    <location>
        <begin position="32"/>
        <end position="587"/>
    </location>
</feature>
<protein>
    <submittedName>
        <fullName evidence="9">Outer membrane efflux protein</fullName>
    </submittedName>
</protein>
<dbReference type="GO" id="GO:0015562">
    <property type="term" value="F:efflux transmembrane transporter activity"/>
    <property type="evidence" value="ECO:0007669"/>
    <property type="project" value="InterPro"/>
</dbReference>
<evidence type="ECO:0000256" key="6">
    <source>
        <dbReference type="ARBA" id="ARBA00023136"/>
    </source>
</evidence>
<reference evidence="9 10" key="2">
    <citation type="journal article" date="2012" name="Int. J. Syst. Evol. Microbiol.">
        <title>Magnetococcus marinus gen. nov., sp. nov., a marine, magnetotactic bacterium that represents a novel lineage (Magnetococcaceae fam. nov.; Magnetococcales ord. nov.) at the base of the Alphaproteobacteria.</title>
        <authorList>
            <person name="Bazylinski D.A."/>
            <person name="Williams T.J."/>
            <person name="Lefevre C.T."/>
            <person name="Berg R.J."/>
            <person name="Zhang C.L."/>
            <person name="Bowser S.S."/>
            <person name="Dean A.J."/>
            <person name="Beveridge T.J."/>
        </authorList>
    </citation>
    <scope>NUCLEOTIDE SEQUENCE [LARGE SCALE GENOMIC DNA]</scope>
    <source>
        <strain evidence="10">ATCC BAA-1437 / JCM 17883 / MC-1</strain>
    </source>
</reference>
<dbReference type="HOGENOM" id="CLU_464456_0_0_5"/>
<dbReference type="PANTHER" id="PTHR30026">
    <property type="entry name" value="OUTER MEMBRANE PROTEIN TOLC"/>
    <property type="match status" value="1"/>
</dbReference>
<evidence type="ECO:0000256" key="7">
    <source>
        <dbReference type="ARBA" id="ARBA00023237"/>
    </source>
</evidence>
<gene>
    <name evidence="9" type="ordered locus">Mmc1_2201</name>
</gene>
<evidence type="ECO:0000256" key="8">
    <source>
        <dbReference type="SAM" id="SignalP"/>
    </source>
</evidence>
<dbReference type="GO" id="GO:0009279">
    <property type="term" value="C:cell outer membrane"/>
    <property type="evidence" value="ECO:0007669"/>
    <property type="project" value="UniProtKB-SubCell"/>
</dbReference>
<dbReference type="InterPro" id="IPR051906">
    <property type="entry name" value="TolC-like"/>
</dbReference>
<dbReference type="GO" id="GO:1990281">
    <property type="term" value="C:efflux pump complex"/>
    <property type="evidence" value="ECO:0007669"/>
    <property type="project" value="TreeGrafter"/>
</dbReference>
<keyword evidence="8" id="KW-0732">Signal</keyword>
<dbReference type="eggNOG" id="COG1538">
    <property type="taxonomic scope" value="Bacteria"/>
</dbReference>
<evidence type="ECO:0000256" key="5">
    <source>
        <dbReference type="ARBA" id="ARBA00022692"/>
    </source>
</evidence>
<keyword evidence="5" id="KW-0812">Transmembrane</keyword>
<feature type="signal peptide" evidence="8">
    <location>
        <begin position="1"/>
        <end position="31"/>
    </location>
</feature>
<dbReference type="STRING" id="156889.Mmc1_2201"/>
<keyword evidence="4" id="KW-1134">Transmembrane beta strand</keyword>
<comment type="subcellular location">
    <subcellularLocation>
        <location evidence="1">Cell outer membrane</location>
    </subcellularLocation>
</comment>
<dbReference type="SUPFAM" id="SSF56954">
    <property type="entry name" value="Outer membrane efflux proteins (OEP)"/>
    <property type="match status" value="1"/>
</dbReference>
<evidence type="ECO:0000256" key="3">
    <source>
        <dbReference type="ARBA" id="ARBA00022448"/>
    </source>
</evidence>
<dbReference type="PANTHER" id="PTHR30026:SF20">
    <property type="entry name" value="OUTER MEMBRANE PROTEIN TOLC"/>
    <property type="match status" value="1"/>
</dbReference>
<dbReference type="Pfam" id="PF02321">
    <property type="entry name" value="OEP"/>
    <property type="match status" value="1"/>
</dbReference>
<keyword evidence="6" id="KW-0472">Membrane</keyword>
<dbReference type="GO" id="GO:0015288">
    <property type="term" value="F:porin activity"/>
    <property type="evidence" value="ECO:0007669"/>
    <property type="project" value="TreeGrafter"/>
</dbReference>